<dbReference type="PANTHER" id="PTHR12011:SF347">
    <property type="entry name" value="FI21270P1-RELATED"/>
    <property type="match status" value="1"/>
</dbReference>
<keyword evidence="3 6" id="KW-1133">Transmembrane helix</keyword>
<evidence type="ECO:0000256" key="4">
    <source>
        <dbReference type="ARBA" id="ARBA00023136"/>
    </source>
</evidence>
<comment type="subcellular location">
    <subcellularLocation>
        <location evidence="1">Membrane</location>
    </subcellularLocation>
</comment>
<dbReference type="OrthoDB" id="5985326at2759"/>
<feature type="non-terminal residue" evidence="8">
    <location>
        <position position="1"/>
    </location>
</feature>
<proteinExistence type="predicted"/>
<evidence type="ECO:0000256" key="3">
    <source>
        <dbReference type="ARBA" id="ARBA00022989"/>
    </source>
</evidence>
<feature type="domain" description="GAIN-B" evidence="7">
    <location>
        <begin position="37"/>
        <end position="187"/>
    </location>
</feature>
<evidence type="ECO:0000256" key="6">
    <source>
        <dbReference type="SAM" id="Phobius"/>
    </source>
</evidence>
<keyword evidence="4 6" id="KW-0472">Membrane</keyword>
<dbReference type="InterPro" id="IPR057244">
    <property type="entry name" value="GAIN_B"/>
</dbReference>
<dbReference type="STRING" id="50429.A0A2B4R4U8"/>
<evidence type="ECO:0000313" key="8">
    <source>
        <dbReference type="EMBL" id="PFX11325.1"/>
    </source>
</evidence>
<dbReference type="Proteomes" id="UP000225706">
    <property type="component" value="Unassembled WGS sequence"/>
</dbReference>
<reference evidence="9" key="1">
    <citation type="journal article" date="2017" name="bioRxiv">
        <title>Comparative analysis of the genomes of Stylophora pistillata and Acropora digitifera provides evidence for extensive differences between species of corals.</title>
        <authorList>
            <person name="Voolstra C.R."/>
            <person name="Li Y."/>
            <person name="Liew Y.J."/>
            <person name="Baumgarten S."/>
            <person name="Zoccola D."/>
            <person name="Flot J.-F."/>
            <person name="Tambutte S."/>
            <person name="Allemand D."/>
            <person name="Aranda M."/>
        </authorList>
    </citation>
    <scope>NUCLEOTIDE SEQUENCE [LARGE SCALE GENOMIC DNA]</scope>
</reference>
<dbReference type="EMBL" id="LSMT01002823">
    <property type="protein sequence ID" value="PFX11325.1"/>
    <property type="molecule type" value="Genomic_DNA"/>
</dbReference>
<keyword evidence="2 6" id="KW-0812">Transmembrane</keyword>
<evidence type="ECO:0000256" key="5">
    <source>
        <dbReference type="ARBA" id="ARBA00023157"/>
    </source>
</evidence>
<keyword evidence="8" id="KW-0675">Receptor</keyword>
<dbReference type="PROSITE" id="PS50221">
    <property type="entry name" value="GAIN_B"/>
    <property type="match status" value="1"/>
</dbReference>
<name>A0A2B4R4U8_STYPI</name>
<keyword evidence="9" id="KW-1185">Reference proteome</keyword>
<evidence type="ECO:0000313" key="9">
    <source>
        <dbReference type="Proteomes" id="UP000225706"/>
    </source>
</evidence>
<dbReference type="GO" id="GO:0005886">
    <property type="term" value="C:plasma membrane"/>
    <property type="evidence" value="ECO:0007669"/>
    <property type="project" value="TreeGrafter"/>
</dbReference>
<dbReference type="PANTHER" id="PTHR12011">
    <property type="entry name" value="ADHESION G-PROTEIN COUPLED RECEPTOR"/>
    <property type="match status" value="1"/>
</dbReference>
<comment type="caution">
    <text evidence="8">The sequence shown here is derived from an EMBL/GenBank/DDBJ whole genome shotgun (WGS) entry which is preliminary data.</text>
</comment>
<dbReference type="InterPro" id="IPR046338">
    <property type="entry name" value="GAIN_dom_sf"/>
</dbReference>
<dbReference type="SMART" id="SM00303">
    <property type="entry name" value="GPS"/>
    <property type="match status" value="1"/>
</dbReference>
<keyword evidence="5" id="KW-1015">Disulfide bond</keyword>
<dbReference type="Gene3D" id="2.60.220.50">
    <property type="match status" value="1"/>
</dbReference>
<organism evidence="8 9">
    <name type="scientific">Stylophora pistillata</name>
    <name type="common">Smooth cauliflower coral</name>
    <dbReference type="NCBI Taxonomy" id="50429"/>
    <lineage>
        <taxon>Eukaryota</taxon>
        <taxon>Metazoa</taxon>
        <taxon>Cnidaria</taxon>
        <taxon>Anthozoa</taxon>
        <taxon>Hexacorallia</taxon>
        <taxon>Scleractinia</taxon>
        <taxon>Astrocoeniina</taxon>
        <taxon>Pocilloporidae</taxon>
        <taxon>Stylophora</taxon>
    </lineage>
</organism>
<evidence type="ECO:0000256" key="2">
    <source>
        <dbReference type="ARBA" id="ARBA00022692"/>
    </source>
</evidence>
<gene>
    <name evidence="8" type="primary">Gpr114</name>
    <name evidence="8" type="ORF">AWC38_SpisGene25010</name>
</gene>
<accession>A0A2B4R4U8</accession>
<dbReference type="Pfam" id="PF01825">
    <property type="entry name" value="GPS"/>
    <property type="match status" value="1"/>
</dbReference>
<protein>
    <submittedName>
        <fullName evidence="8">Putative G-protein coupled receptor 114</fullName>
    </submittedName>
</protein>
<evidence type="ECO:0000259" key="7">
    <source>
        <dbReference type="PROSITE" id="PS50221"/>
    </source>
</evidence>
<sequence length="251" mass="28228">EAMILFEDFTDLCQNITKPIIDQLCKEEIKKRTEAIFRVAVAFEKFVLKYSKYHLSEARPSKKMSDQKMGSVIVGCVYKDLHELLLTHQSVGNETDNTRFVNTRIMTADMDPKPEKLQQDVVLKFRSLEVVEAEKRCVFWSGYSKSPDGFTGEGCHVDSAKSNSAETVCRCNHLTYFAVLVDFDNGDTKLTKKDGTILETITYVGLSLSIIGMLLTIILYSFLTDVRQPLSQIRLSLSASLGAVAYYSSMG</sequence>
<evidence type="ECO:0000256" key="1">
    <source>
        <dbReference type="ARBA" id="ARBA00004370"/>
    </source>
</evidence>
<dbReference type="Gene3D" id="1.20.1070.10">
    <property type="entry name" value="Rhodopsin 7-helix transmembrane proteins"/>
    <property type="match status" value="1"/>
</dbReference>
<feature type="transmembrane region" description="Helical" evidence="6">
    <location>
        <begin position="201"/>
        <end position="223"/>
    </location>
</feature>
<dbReference type="InterPro" id="IPR000203">
    <property type="entry name" value="GPS"/>
</dbReference>
<dbReference type="AlphaFoldDB" id="A0A2B4R4U8"/>